<dbReference type="AlphaFoldDB" id="A0A4R2HF34"/>
<dbReference type="Gene3D" id="1.10.10.2840">
    <property type="entry name" value="PucR C-terminal helix-turn-helix domain"/>
    <property type="match status" value="1"/>
</dbReference>
<feature type="domain" description="PucR C-terminal helix-turn-helix" evidence="2">
    <location>
        <begin position="495"/>
        <end position="551"/>
    </location>
</feature>
<evidence type="ECO:0000259" key="3">
    <source>
        <dbReference type="Pfam" id="PF17853"/>
    </source>
</evidence>
<dbReference type="PANTHER" id="PTHR33744:SF17">
    <property type="entry name" value="CONSERVED PROTEIN"/>
    <property type="match status" value="1"/>
</dbReference>
<proteinExistence type="inferred from homology"/>
<evidence type="ECO:0000259" key="2">
    <source>
        <dbReference type="Pfam" id="PF13556"/>
    </source>
</evidence>
<dbReference type="Pfam" id="PF13556">
    <property type="entry name" value="HTH_30"/>
    <property type="match status" value="1"/>
</dbReference>
<comment type="similarity">
    <text evidence="1">Belongs to the CdaR family.</text>
</comment>
<feature type="domain" description="CdaR GGDEF-like" evidence="3">
    <location>
        <begin position="317"/>
        <end position="438"/>
    </location>
</feature>
<accession>A0A4R2HF34</accession>
<dbReference type="PANTHER" id="PTHR33744">
    <property type="entry name" value="CARBOHYDRATE DIACID REGULATOR"/>
    <property type="match status" value="1"/>
</dbReference>
<dbReference type="InterPro" id="IPR025736">
    <property type="entry name" value="PucR_C-HTH_dom"/>
</dbReference>
<evidence type="ECO:0000256" key="1">
    <source>
        <dbReference type="ARBA" id="ARBA00006754"/>
    </source>
</evidence>
<reference evidence="4 5" key="1">
    <citation type="journal article" date="2015" name="Stand. Genomic Sci.">
        <title>Genomic Encyclopedia of Bacterial and Archaeal Type Strains, Phase III: the genomes of soil and plant-associated and newly described type strains.</title>
        <authorList>
            <person name="Whitman W.B."/>
            <person name="Woyke T."/>
            <person name="Klenk H.P."/>
            <person name="Zhou Y."/>
            <person name="Lilburn T.G."/>
            <person name="Beck B.J."/>
            <person name="De Vos P."/>
            <person name="Vandamme P."/>
            <person name="Eisen J.A."/>
            <person name="Garrity G."/>
            <person name="Hugenholtz P."/>
            <person name="Kyrpides N.C."/>
        </authorList>
    </citation>
    <scope>NUCLEOTIDE SEQUENCE [LARGE SCALE GENOMIC DNA]</scope>
    <source>
        <strain evidence="4 5">VKM Ac-2572</strain>
    </source>
</reference>
<evidence type="ECO:0000313" key="5">
    <source>
        <dbReference type="Proteomes" id="UP000294508"/>
    </source>
</evidence>
<name>A0A4R2HF34_9ACTN</name>
<dbReference type="EMBL" id="SLWN01000007">
    <property type="protein sequence ID" value="TCO26216.1"/>
    <property type="molecule type" value="Genomic_DNA"/>
</dbReference>
<dbReference type="Proteomes" id="UP000294508">
    <property type="component" value="Unassembled WGS sequence"/>
</dbReference>
<evidence type="ECO:0000313" key="4">
    <source>
        <dbReference type="EMBL" id="TCO26216.1"/>
    </source>
</evidence>
<organism evidence="4 5">
    <name type="scientific">Kribbella steppae</name>
    <dbReference type="NCBI Taxonomy" id="2512223"/>
    <lineage>
        <taxon>Bacteria</taxon>
        <taxon>Bacillati</taxon>
        <taxon>Actinomycetota</taxon>
        <taxon>Actinomycetes</taxon>
        <taxon>Propionibacteriales</taxon>
        <taxon>Kribbellaceae</taxon>
        <taxon>Kribbella</taxon>
    </lineage>
</organism>
<comment type="caution">
    <text evidence="4">The sequence shown here is derived from an EMBL/GenBank/DDBJ whole genome shotgun (WGS) entry which is preliminary data.</text>
</comment>
<dbReference type="RefSeq" id="WP_132210881.1">
    <property type="nucleotide sequence ID" value="NZ_SLWN01000007.1"/>
</dbReference>
<protein>
    <submittedName>
        <fullName evidence="4">PucR-like helix-turn-helix protein</fullName>
    </submittedName>
</protein>
<gene>
    <name evidence="4" type="ORF">EV652_107107</name>
</gene>
<dbReference type="Pfam" id="PF17853">
    <property type="entry name" value="GGDEF_2"/>
    <property type="match status" value="1"/>
</dbReference>
<dbReference type="InterPro" id="IPR051448">
    <property type="entry name" value="CdaR-like_regulators"/>
</dbReference>
<keyword evidence="5" id="KW-1185">Reference proteome</keyword>
<dbReference type="InterPro" id="IPR041522">
    <property type="entry name" value="CdaR_GGDEF"/>
</dbReference>
<dbReference type="InterPro" id="IPR042070">
    <property type="entry name" value="PucR_C-HTH_sf"/>
</dbReference>
<dbReference type="OrthoDB" id="3190266at2"/>
<sequence>MHGSVSPAESVPSATFVVPVEPPADAADRTLGGILDTLGRHALHLVADAGRMDEQLGEVVVHGPGEPVPPADDGVLLLTGSRAAHPQTLDTIRSAGTTGYRAVVVKAFGDDLIGLAHVAEESGVALLSTPDEMAWRHLDALITSSKAPAFSDDTDRFTSIGVGDLFALANAIASSVGGAITIEDPTGRVIAYSNLPHQEIDEIRRLGILGRQTPDRPTNYEEYQAVLRSESPVYFESPTPEYASRLAIAVRAGTEALGLIWVLTDRPPIVARAELVLADAAKATALHLLRARGQRDPERAQRTEALRLLLDGAIAPRSAAAQLGVKAETPSVVLVIAPTGDDVEPILAAARIVDLVTLYCEAWHSSALCVTDSGVVYAFLPTRTTDEPSPRLLKLAEDLAATIERSGRLNVLVGIGSCAAGLAEVAESRAMADRVLAVLTGRADPSTRVASVEQVRTEVVLRTVAEQGAADQGQLLGPVRAILEHDATHGTVYGESLLVYLSSFGDVVRAAEKLNIHENTMRYRIRRVEALFDLSLDDGDQVLAIWLQLRLLRLLG</sequence>